<organism evidence="1 2">
    <name type="scientific">Sphaerisporangium flaviroseum</name>
    <dbReference type="NCBI Taxonomy" id="509199"/>
    <lineage>
        <taxon>Bacteria</taxon>
        <taxon>Bacillati</taxon>
        <taxon>Actinomycetota</taxon>
        <taxon>Actinomycetes</taxon>
        <taxon>Streptosporangiales</taxon>
        <taxon>Streptosporangiaceae</taxon>
        <taxon>Sphaerisporangium</taxon>
    </lineage>
</organism>
<dbReference type="Proteomes" id="UP001500888">
    <property type="component" value="Unassembled WGS sequence"/>
</dbReference>
<keyword evidence="2" id="KW-1185">Reference proteome</keyword>
<accession>A0ABP7HYD2</accession>
<gene>
    <name evidence="1" type="ORF">GCM10022226_21930</name>
</gene>
<evidence type="ECO:0000313" key="2">
    <source>
        <dbReference type="Proteomes" id="UP001500888"/>
    </source>
</evidence>
<dbReference type="EMBL" id="BAAAZR010000002">
    <property type="protein sequence ID" value="GAA3801715.1"/>
    <property type="molecule type" value="Genomic_DNA"/>
</dbReference>
<protein>
    <recommendedName>
        <fullName evidence="3">HNH endonuclease</fullName>
    </recommendedName>
</protein>
<evidence type="ECO:0008006" key="3">
    <source>
        <dbReference type="Google" id="ProtNLM"/>
    </source>
</evidence>
<proteinExistence type="predicted"/>
<sequence>MSAKTTPPVPVAPVRHRPQIERGADACGKTYRLACTCGTRGEEHCARHLAEWDLNEHVAGLPKVATGQQCRDPKRHDRRPWEPCGLCERQELLFDLAAEVAS</sequence>
<evidence type="ECO:0000313" key="1">
    <source>
        <dbReference type="EMBL" id="GAA3801715.1"/>
    </source>
</evidence>
<comment type="caution">
    <text evidence="1">The sequence shown here is derived from an EMBL/GenBank/DDBJ whole genome shotgun (WGS) entry which is preliminary data.</text>
</comment>
<reference evidence="2" key="1">
    <citation type="journal article" date="2019" name="Int. J. Syst. Evol. Microbiol.">
        <title>The Global Catalogue of Microorganisms (GCM) 10K type strain sequencing project: providing services to taxonomists for standard genome sequencing and annotation.</title>
        <authorList>
            <consortium name="The Broad Institute Genomics Platform"/>
            <consortium name="The Broad Institute Genome Sequencing Center for Infectious Disease"/>
            <person name="Wu L."/>
            <person name="Ma J."/>
        </authorList>
    </citation>
    <scope>NUCLEOTIDE SEQUENCE [LARGE SCALE GENOMIC DNA]</scope>
    <source>
        <strain evidence="2">JCM 16908</strain>
    </source>
</reference>
<name>A0ABP7HYD2_9ACTN</name>
<dbReference type="RefSeq" id="WP_344937468.1">
    <property type="nucleotide sequence ID" value="NZ_BAAAZR010000002.1"/>
</dbReference>